<dbReference type="InterPro" id="IPR046401">
    <property type="entry name" value="FITM1/2"/>
</dbReference>
<dbReference type="KEGG" id="cmk:103176223"/>
<evidence type="ECO:0000256" key="5">
    <source>
        <dbReference type="ARBA" id="ARBA00023136"/>
    </source>
</evidence>
<sequence length="276" mass="31147">MKLLHSALCVVTDQTAAVLSHWFVRRYFQLWLALLVTFTPLLGDLISPRVVFAKPRNYFNVRLVDSAWSWTCVLTGGHLLLTSYLSSGSLLTTLRHQSRLLAGTVLSVACLRTFILIETVTGSCFHQTPEGLLLIELADRPFCLMQGFLWKGYSISSQSFLLTYSSLVTLEELSILKLYLAHGYPASGAFRLTFLLASLLLPLWSFLLVSTTLFFHHFSQKIVGATFAQLCWYLTYKGWFLCRYSPGCPGLHLLRPARQPLRQSGVSNNMLNRLAM</sequence>
<reference evidence="8" key="2">
    <citation type="journal article" date="2007" name="PLoS Biol.">
        <title>Survey sequencing and comparative analysis of the elephant shark (Callorhinchus milii) genome.</title>
        <authorList>
            <person name="Venkatesh B."/>
            <person name="Kirkness E.F."/>
            <person name="Loh Y.H."/>
            <person name="Halpern A.L."/>
            <person name="Lee A.P."/>
            <person name="Johnson J."/>
            <person name="Dandona N."/>
            <person name="Viswanathan L.D."/>
            <person name="Tay A."/>
            <person name="Venter J.C."/>
            <person name="Strausberg R.L."/>
            <person name="Brenner S."/>
        </authorList>
    </citation>
    <scope>NUCLEOTIDE SEQUENCE [LARGE SCALE GENOMIC DNA]</scope>
</reference>
<organism evidence="7 8">
    <name type="scientific">Callorhinchus milii</name>
    <name type="common">Ghost shark</name>
    <dbReference type="NCBI Taxonomy" id="7868"/>
    <lineage>
        <taxon>Eukaryota</taxon>
        <taxon>Metazoa</taxon>
        <taxon>Chordata</taxon>
        <taxon>Craniata</taxon>
        <taxon>Vertebrata</taxon>
        <taxon>Chondrichthyes</taxon>
        <taxon>Holocephali</taxon>
        <taxon>Chimaeriformes</taxon>
        <taxon>Callorhinchidae</taxon>
        <taxon>Callorhinchus</taxon>
    </lineage>
</organism>
<accession>A0A4W3JZE6</accession>
<dbReference type="GO" id="GO:0005789">
    <property type="term" value="C:endoplasmic reticulum membrane"/>
    <property type="evidence" value="ECO:0007669"/>
    <property type="project" value="UniProtKB-SubCell"/>
</dbReference>
<dbReference type="GO" id="GO:0019915">
    <property type="term" value="P:lipid storage"/>
    <property type="evidence" value="ECO:0007669"/>
    <property type="project" value="InterPro"/>
</dbReference>
<evidence type="ECO:0000313" key="7">
    <source>
        <dbReference type="Ensembl" id="ENSCMIP00000048377.1"/>
    </source>
</evidence>
<dbReference type="PANTHER" id="PTHR23129">
    <property type="entry name" value="ACYL-COENZYME A DIPHOSPHATASE FITM2"/>
    <property type="match status" value="1"/>
</dbReference>
<keyword evidence="3" id="KW-0256">Endoplasmic reticulum</keyword>
<dbReference type="InterPro" id="IPR019388">
    <property type="entry name" value="FIT"/>
</dbReference>
<evidence type="ECO:0000256" key="4">
    <source>
        <dbReference type="ARBA" id="ARBA00022989"/>
    </source>
</evidence>
<evidence type="ECO:0000313" key="8">
    <source>
        <dbReference type="Proteomes" id="UP000314986"/>
    </source>
</evidence>
<reference evidence="7" key="5">
    <citation type="submission" date="2025-09" db="UniProtKB">
        <authorList>
            <consortium name="Ensembl"/>
        </authorList>
    </citation>
    <scope>IDENTIFICATION</scope>
</reference>
<feature type="transmembrane region" description="Helical" evidence="6">
    <location>
        <begin position="27"/>
        <end position="46"/>
    </location>
</feature>
<keyword evidence="2 6" id="KW-0812">Transmembrane</keyword>
<name>A0A4W3JZE6_CALMI</name>
<evidence type="ECO:0008006" key="9">
    <source>
        <dbReference type="Google" id="ProtNLM"/>
    </source>
</evidence>
<feature type="transmembrane region" description="Helical" evidence="6">
    <location>
        <begin position="192"/>
        <end position="215"/>
    </location>
</feature>
<dbReference type="GeneID" id="103176223"/>
<dbReference type="OMA" id="AIFANHH"/>
<dbReference type="GO" id="GO:0008654">
    <property type="term" value="P:phospholipid biosynthetic process"/>
    <property type="evidence" value="ECO:0007669"/>
    <property type="project" value="TreeGrafter"/>
</dbReference>
<dbReference type="GeneTree" id="ENSGT00530000063693"/>
<dbReference type="GO" id="GO:0010945">
    <property type="term" value="F:coenzyme A diphosphatase activity"/>
    <property type="evidence" value="ECO:0007669"/>
    <property type="project" value="InterPro"/>
</dbReference>
<dbReference type="OrthoDB" id="5579088at2759"/>
<dbReference type="GO" id="GO:0034389">
    <property type="term" value="P:lipid droplet organization"/>
    <property type="evidence" value="ECO:0007669"/>
    <property type="project" value="InterPro"/>
</dbReference>
<dbReference type="Proteomes" id="UP000314986">
    <property type="component" value="Unassembled WGS sequence"/>
</dbReference>
<dbReference type="HAMAP" id="MF_03230">
    <property type="entry name" value="FITM2"/>
    <property type="match status" value="1"/>
</dbReference>
<evidence type="ECO:0000256" key="2">
    <source>
        <dbReference type="ARBA" id="ARBA00022692"/>
    </source>
</evidence>
<protein>
    <recommendedName>
        <fullName evidence="9">Fat storage-inducing transmembrane protein 1</fullName>
    </recommendedName>
</protein>
<keyword evidence="5 6" id="KW-0472">Membrane</keyword>
<reference evidence="7" key="4">
    <citation type="submission" date="2025-08" db="UniProtKB">
        <authorList>
            <consortium name="Ensembl"/>
        </authorList>
    </citation>
    <scope>IDENTIFICATION</scope>
</reference>
<evidence type="ECO:0000256" key="6">
    <source>
        <dbReference type="SAM" id="Phobius"/>
    </source>
</evidence>
<evidence type="ECO:0000256" key="1">
    <source>
        <dbReference type="ARBA" id="ARBA00004477"/>
    </source>
</evidence>
<proteinExistence type="inferred from homology"/>
<dbReference type="PANTHER" id="PTHR23129:SF3">
    <property type="entry name" value="FAT STORAGE-INDUCING TRANSMEMBRANE PROTEIN 1"/>
    <property type="match status" value="1"/>
</dbReference>
<reference evidence="8" key="3">
    <citation type="journal article" date="2014" name="Nature">
        <title>Elephant shark genome provides unique insights into gnathostome evolution.</title>
        <authorList>
            <consortium name="International Elephant Shark Genome Sequencing Consortium"/>
            <person name="Venkatesh B."/>
            <person name="Lee A.P."/>
            <person name="Ravi V."/>
            <person name="Maurya A.K."/>
            <person name="Lian M.M."/>
            <person name="Swann J.B."/>
            <person name="Ohta Y."/>
            <person name="Flajnik M.F."/>
            <person name="Sutoh Y."/>
            <person name="Kasahara M."/>
            <person name="Hoon S."/>
            <person name="Gangu V."/>
            <person name="Roy S.W."/>
            <person name="Irimia M."/>
            <person name="Korzh V."/>
            <person name="Kondrychyn I."/>
            <person name="Lim Z.W."/>
            <person name="Tay B.H."/>
            <person name="Tohari S."/>
            <person name="Kong K.W."/>
            <person name="Ho S."/>
            <person name="Lorente-Galdos B."/>
            <person name="Quilez J."/>
            <person name="Marques-Bonet T."/>
            <person name="Raney B.J."/>
            <person name="Ingham P.W."/>
            <person name="Tay A."/>
            <person name="Hillier L.W."/>
            <person name="Minx P."/>
            <person name="Boehm T."/>
            <person name="Wilson R.K."/>
            <person name="Brenner S."/>
            <person name="Warren W.C."/>
        </authorList>
    </citation>
    <scope>NUCLEOTIDE SEQUENCE [LARGE SCALE GENOMIC DNA]</scope>
</reference>
<dbReference type="Ensembl" id="ENSCMIT00000049053.1">
    <property type="protein sequence ID" value="ENSCMIP00000048377.1"/>
    <property type="gene ID" value="ENSCMIG00000019785.1"/>
</dbReference>
<reference evidence="8" key="1">
    <citation type="journal article" date="2006" name="Science">
        <title>Ancient noncoding elements conserved in the human genome.</title>
        <authorList>
            <person name="Venkatesh B."/>
            <person name="Kirkness E.F."/>
            <person name="Loh Y.H."/>
            <person name="Halpern A.L."/>
            <person name="Lee A.P."/>
            <person name="Johnson J."/>
            <person name="Dandona N."/>
            <person name="Viswanathan L.D."/>
            <person name="Tay A."/>
            <person name="Venter J.C."/>
            <person name="Strausberg R.L."/>
            <person name="Brenner S."/>
        </authorList>
    </citation>
    <scope>NUCLEOTIDE SEQUENCE [LARGE SCALE GENOMIC DNA]</scope>
</reference>
<keyword evidence="4 6" id="KW-1133">Transmembrane helix</keyword>
<comment type="subcellular location">
    <subcellularLocation>
        <location evidence="1">Endoplasmic reticulum membrane</location>
        <topology evidence="1">Multi-pass membrane protein</topology>
    </subcellularLocation>
</comment>
<dbReference type="RefSeq" id="XP_007887828.1">
    <property type="nucleotide sequence ID" value="XM_007889637.2"/>
</dbReference>
<dbReference type="AlphaFoldDB" id="A0A4W3JZE6"/>
<feature type="transmembrane region" description="Helical" evidence="6">
    <location>
        <begin position="67"/>
        <end position="86"/>
    </location>
</feature>
<keyword evidence="8" id="KW-1185">Reference proteome</keyword>
<gene>
    <name evidence="7" type="primary">LOC103176223</name>
</gene>
<evidence type="ECO:0000256" key="3">
    <source>
        <dbReference type="ARBA" id="ARBA00022824"/>
    </source>
</evidence>